<gene>
    <name evidence="12" type="ORF">Psch_00965</name>
</gene>
<dbReference type="InterPro" id="IPR002637">
    <property type="entry name" value="RdgB/HAM1"/>
</dbReference>
<evidence type="ECO:0000256" key="9">
    <source>
        <dbReference type="ARBA" id="ARBA00052017"/>
    </source>
</evidence>
<dbReference type="FunFam" id="3.90.950.10:FF:000001">
    <property type="entry name" value="dITP/XTP pyrophosphatase"/>
    <property type="match status" value="1"/>
</dbReference>
<dbReference type="PANTHER" id="PTHR11067">
    <property type="entry name" value="INOSINE TRIPHOSPHATE PYROPHOSPHATASE/HAM1 PROTEIN"/>
    <property type="match status" value="1"/>
</dbReference>
<comment type="similarity">
    <text evidence="1 10 11">Belongs to the HAM1 NTPase family.</text>
</comment>
<evidence type="ECO:0000256" key="3">
    <source>
        <dbReference type="ARBA" id="ARBA00022723"/>
    </source>
</evidence>
<keyword evidence="4 10" id="KW-0547">Nucleotide-binding</keyword>
<evidence type="ECO:0000256" key="10">
    <source>
        <dbReference type="HAMAP-Rule" id="MF_01405"/>
    </source>
</evidence>
<comment type="caution">
    <text evidence="10">Lacks conserved residue(s) required for the propagation of feature annotation.</text>
</comment>
<evidence type="ECO:0000256" key="4">
    <source>
        <dbReference type="ARBA" id="ARBA00022741"/>
    </source>
</evidence>
<feature type="active site" description="Proton acceptor" evidence="10">
    <location>
        <position position="69"/>
    </location>
</feature>
<dbReference type="SUPFAM" id="SSF52972">
    <property type="entry name" value="ITPase-like"/>
    <property type="match status" value="1"/>
</dbReference>
<dbReference type="GO" id="GO:0017111">
    <property type="term" value="F:ribonucleoside triphosphate phosphatase activity"/>
    <property type="evidence" value="ECO:0007669"/>
    <property type="project" value="InterPro"/>
</dbReference>
<evidence type="ECO:0000256" key="6">
    <source>
        <dbReference type="ARBA" id="ARBA00022842"/>
    </source>
</evidence>
<evidence type="ECO:0000256" key="7">
    <source>
        <dbReference type="ARBA" id="ARBA00023080"/>
    </source>
</evidence>
<feature type="binding site" evidence="10">
    <location>
        <position position="175"/>
    </location>
    <ligand>
        <name>substrate</name>
    </ligand>
</feature>
<dbReference type="HAMAP" id="MF_01405">
    <property type="entry name" value="Non_canon_purine_NTPase"/>
    <property type="match status" value="1"/>
</dbReference>
<keyword evidence="3 10" id="KW-0479">Metal-binding</keyword>
<comment type="caution">
    <text evidence="12">The sequence shown here is derived from an EMBL/GenBank/DDBJ whole genome shotgun (WGS) entry which is preliminary data.</text>
</comment>
<dbReference type="Pfam" id="PF01725">
    <property type="entry name" value="Ham1p_like"/>
    <property type="match status" value="1"/>
</dbReference>
<evidence type="ECO:0000256" key="1">
    <source>
        <dbReference type="ARBA" id="ARBA00008023"/>
    </source>
</evidence>
<dbReference type="GO" id="GO:0036220">
    <property type="term" value="F:ITP diphosphatase activity"/>
    <property type="evidence" value="ECO:0007669"/>
    <property type="project" value="UniProtKB-UniRule"/>
</dbReference>
<dbReference type="CDD" id="cd00515">
    <property type="entry name" value="HAM1"/>
    <property type="match status" value="1"/>
</dbReference>
<proteinExistence type="inferred from homology"/>
<dbReference type="GO" id="GO:0046872">
    <property type="term" value="F:metal ion binding"/>
    <property type="evidence" value="ECO:0007669"/>
    <property type="project" value="UniProtKB-KW"/>
</dbReference>
<dbReference type="GO" id="GO:0036222">
    <property type="term" value="F:XTP diphosphatase activity"/>
    <property type="evidence" value="ECO:0007669"/>
    <property type="project" value="UniProtKB-UniRule"/>
</dbReference>
<evidence type="ECO:0000256" key="11">
    <source>
        <dbReference type="RuleBase" id="RU003781"/>
    </source>
</evidence>
<dbReference type="PANTHER" id="PTHR11067:SF9">
    <property type="entry name" value="INOSINE TRIPHOSPHATE PYROPHOSPHATASE"/>
    <property type="match status" value="1"/>
</dbReference>
<keyword evidence="5 10" id="KW-0378">Hydrolase</keyword>
<feature type="binding site" evidence="10">
    <location>
        <position position="69"/>
    </location>
    <ligand>
        <name>Mg(2+)</name>
        <dbReference type="ChEBI" id="CHEBI:18420"/>
    </ligand>
</feature>
<reference evidence="12 13" key="1">
    <citation type="journal article" date="2018" name="Environ. Microbiol.">
        <title>Novel energy conservation strategies and behaviour of Pelotomaculum schinkii driving syntrophic propionate catabolism.</title>
        <authorList>
            <person name="Hidalgo-Ahumada C.A.P."/>
            <person name="Nobu M.K."/>
            <person name="Narihiro T."/>
            <person name="Tamaki H."/>
            <person name="Liu W.T."/>
            <person name="Kamagata Y."/>
            <person name="Stams A.J.M."/>
            <person name="Imachi H."/>
            <person name="Sousa D.Z."/>
        </authorList>
    </citation>
    <scope>NUCLEOTIDE SEQUENCE [LARGE SCALE GENOMIC DNA]</scope>
    <source>
        <strain evidence="12 13">HH</strain>
    </source>
</reference>
<dbReference type="GO" id="GO:0009117">
    <property type="term" value="P:nucleotide metabolic process"/>
    <property type="evidence" value="ECO:0007669"/>
    <property type="project" value="UniProtKB-KW"/>
</dbReference>
<feature type="binding site" evidence="10">
    <location>
        <begin position="152"/>
        <end position="155"/>
    </location>
    <ligand>
        <name>substrate</name>
    </ligand>
</feature>
<keyword evidence="13" id="KW-1185">Reference proteome</keyword>
<evidence type="ECO:0000256" key="2">
    <source>
        <dbReference type="ARBA" id="ARBA00011738"/>
    </source>
</evidence>
<dbReference type="RefSeq" id="WP_190239310.1">
    <property type="nucleotide sequence ID" value="NZ_QFGA01000001.1"/>
</dbReference>
<evidence type="ECO:0000256" key="8">
    <source>
        <dbReference type="ARBA" id="ARBA00051875"/>
    </source>
</evidence>
<dbReference type="GO" id="GO:0035870">
    <property type="term" value="F:dITP diphosphatase activity"/>
    <property type="evidence" value="ECO:0007669"/>
    <property type="project" value="UniProtKB-UniRule"/>
</dbReference>
<comment type="function">
    <text evidence="10">Pyrophosphatase that catalyzes the hydrolysis of nucleoside triphosphates to their monophosphate derivatives, with a high preference for the non-canonical purine nucleotides XTP (xanthosine triphosphate), dITP (deoxyinosine triphosphate) and ITP. Seems to function as a house-cleaning enzyme that removes non-canonical purine nucleotides from the nucleotide pool, thus preventing their incorporation into DNA/RNA and avoiding chromosomal lesions.</text>
</comment>
<name>A0A4Y7RFC1_9FIRM</name>
<feature type="binding site" evidence="10">
    <location>
        <position position="70"/>
    </location>
    <ligand>
        <name>substrate</name>
    </ligand>
</feature>
<feature type="binding site" evidence="10">
    <location>
        <begin position="7"/>
        <end position="12"/>
    </location>
    <ligand>
        <name>substrate</name>
    </ligand>
</feature>
<dbReference type="EC" id="3.6.1.66" evidence="10"/>
<dbReference type="Proteomes" id="UP000298324">
    <property type="component" value="Unassembled WGS sequence"/>
</dbReference>
<dbReference type="EMBL" id="QFGA01000001">
    <property type="protein sequence ID" value="TEB07412.1"/>
    <property type="molecule type" value="Genomic_DNA"/>
</dbReference>
<dbReference type="NCBIfam" id="NF011397">
    <property type="entry name" value="PRK14822.1"/>
    <property type="match status" value="1"/>
</dbReference>
<sequence length="210" mass="22771">MKVVLATRNEGKVREIADILAPHGFEVVSLREFPELGEITEDGATFRENAMIKATAVSGHTGLLALADDSGLEVDALDGAPGIYSSRFAGEEKDDQANNRKLLELLSDIPAERRTARFQCVVAIAEPDGWVHIAEGSCEGVIAEEPRGQRGFGYDPLFYVPAYDRTFAELDPTIKNKISHRAKALEGAVDILSDLKKMAARSEELAGDSV</sequence>
<dbReference type="GO" id="GO:0009146">
    <property type="term" value="P:purine nucleoside triphosphate catabolic process"/>
    <property type="evidence" value="ECO:0007669"/>
    <property type="project" value="UniProtKB-UniRule"/>
</dbReference>
<comment type="catalytic activity">
    <reaction evidence="9 10">
        <text>XTP + H2O = XMP + diphosphate + H(+)</text>
        <dbReference type="Rhea" id="RHEA:28610"/>
        <dbReference type="ChEBI" id="CHEBI:15377"/>
        <dbReference type="ChEBI" id="CHEBI:15378"/>
        <dbReference type="ChEBI" id="CHEBI:33019"/>
        <dbReference type="ChEBI" id="CHEBI:57464"/>
        <dbReference type="ChEBI" id="CHEBI:61314"/>
        <dbReference type="EC" id="3.6.1.66"/>
    </reaction>
</comment>
<dbReference type="NCBIfam" id="TIGR00042">
    <property type="entry name" value="RdgB/HAM1 family non-canonical purine NTP pyrophosphatase"/>
    <property type="match status" value="1"/>
</dbReference>
<dbReference type="InterPro" id="IPR029001">
    <property type="entry name" value="ITPase-like_fam"/>
</dbReference>
<dbReference type="InterPro" id="IPR020922">
    <property type="entry name" value="dITP/XTP_pyrophosphatase"/>
</dbReference>
<protein>
    <recommendedName>
        <fullName evidence="10">dITP/XTP pyrophosphatase</fullName>
        <ecNumber evidence="10">3.6.1.66</ecNumber>
    </recommendedName>
    <alternativeName>
        <fullName evidence="10">Non-canonical purine NTP pyrophosphatase</fullName>
    </alternativeName>
    <alternativeName>
        <fullName evidence="10">Non-standard purine NTP pyrophosphatase</fullName>
    </alternativeName>
    <alternativeName>
        <fullName evidence="10">Nucleoside-triphosphate diphosphatase</fullName>
    </alternativeName>
    <alternativeName>
        <fullName evidence="10">Nucleoside-triphosphate pyrophosphatase</fullName>
        <shortName evidence="10">NTPase</shortName>
    </alternativeName>
</protein>
<dbReference type="AlphaFoldDB" id="A0A4Y7RFC1"/>
<organism evidence="12 13">
    <name type="scientific">Pelotomaculum schinkii</name>
    <dbReference type="NCBI Taxonomy" id="78350"/>
    <lineage>
        <taxon>Bacteria</taxon>
        <taxon>Bacillati</taxon>
        <taxon>Bacillota</taxon>
        <taxon>Clostridia</taxon>
        <taxon>Eubacteriales</taxon>
        <taxon>Desulfotomaculaceae</taxon>
        <taxon>Pelotomaculum</taxon>
    </lineage>
</organism>
<dbReference type="GO" id="GO:0005829">
    <property type="term" value="C:cytosol"/>
    <property type="evidence" value="ECO:0007669"/>
    <property type="project" value="TreeGrafter"/>
</dbReference>
<evidence type="ECO:0000256" key="5">
    <source>
        <dbReference type="ARBA" id="ARBA00022801"/>
    </source>
</evidence>
<comment type="catalytic activity">
    <reaction evidence="10">
        <text>ITP + H2O = IMP + diphosphate + H(+)</text>
        <dbReference type="Rhea" id="RHEA:29399"/>
        <dbReference type="ChEBI" id="CHEBI:15377"/>
        <dbReference type="ChEBI" id="CHEBI:15378"/>
        <dbReference type="ChEBI" id="CHEBI:33019"/>
        <dbReference type="ChEBI" id="CHEBI:58053"/>
        <dbReference type="ChEBI" id="CHEBI:61402"/>
        <dbReference type="EC" id="3.6.1.66"/>
    </reaction>
</comment>
<evidence type="ECO:0000313" key="13">
    <source>
        <dbReference type="Proteomes" id="UP000298324"/>
    </source>
</evidence>
<accession>A0A4Y7RFC1</accession>
<dbReference type="Gene3D" id="3.90.950.10">
    <property type="match status" value="1"/>
</dbReference>
<keyword evidence="6 10" id="KW-0460">Magnesium</keyword>
<comment type="catalytic activity">
    <reaction evidence="8 10">
        <text>dITP + H2O = dIMP + diphosphate + H(+)</text>
        <dbReference type="Rhea" id="RHEA:28342"/>
        <dbReference type="ChEBI" id="CHEBI:15377"/>
        <dbReference type="ChEBI" id="CHEBI:15378"/>
        <dbReference type="ChEBI" id="CHEBI:33019"/>
        <dbReference type="ChEBI" id="CHEBI:61194"/>
        <dbReference type="ChEBI" id="CHEBI:61382"/>
        <dbReference type="EC" id="3.6.1.66"/>
    </reaction>
</comment>
<dbReference type="GO" id="GO:0000166">
    <property type="term" value="F:nucleotide binding"/>
    <property type="evidence" value="ECO:0007669"/>
    <property type="project" value="UniProtKB-KW"/>
</dbReference>
<keyword evidence="7 10" id="KW-0546">Nucleotide metabolism</keyword>
<evidence type="ECO:0000313" key="12">
    <source>
        <dbReference type="EMBL" id="TEB07412.1"/>
    </source>
</evidence>
<feature type="binding site" evidence="10">
    <location>
        <begin position="180"/>
        <end position="181"/>
    </location>
    <ligand>
        <name>substrate</name>
    </ligand>
</feature>
<comment type="subunit">
    <text evidence="2 10">Homodimer.</text>
</comment>
<comment type="cofactor">
    <cofactor evidence="10">
        <name>Mg(2+)</name>
        <dbReference type="ChEBI" id="CHEBI:18420"/>
    </cofactor>
    <text evidence="10">Binds 1 Mg(2+) ion per subunit.</text>
</comment>